<dbReference type="InterPro" id="IPR044751">
    <property type="entry name" value="Ion_transp-like_CBS"/>
</dbReference>
<dbReference type="SMART" id="SM01091">
    <property type="entry name" value="CorC_HlyC"/>
    <property type="match status" value="1"/>
</dbReference>
<dbReference type="InterPro" id="IPR046342">
    <property type="entry name" value="CBS_dom_sf"/>
</dbReference>
<evidence type="ECO:0000256" key="4">
    <source>
        <dbReference type="ARBA" id="ARBA00022692"/>
    </source>
</evidence>
<keyword evidence="3" id="KW-1003">Cell membrane</keyword>
<dbReference type="InterPro" id="IPR016169">
    <property type="entry name" value="FAD-bd_PCMH_sub2"/>
</dbReference>
<evidence type="ECO:0000256" key="7">
    <source>
        <dbReference type="ARBA" id="ARBA00023122"/>
    </source>
</evidence>
<sequence>MLGWILGAALVLVALTHLMTMAEAALQRISKRHAESLAQEGRPGGDALARILEDTATHMSVVTFLRVLGECSVAVLLTIAVDRWLDQWWLALLVAVLLVTVVSYVVLGVSPRTLGRQNAEAIALRAAPVVARARTVLGPLSKALIVVGNAVTPGKGFAEGPFENEAEFRDMVDLAGESSVIEAEEREMIHSIFELGDTTARRVMVPRTDMVVIEGHKQLRKVMSLALRSGFSRILVVGEGGTDDILGVVHFKDVVRRVNADPAARESLTAAEVMREATFVPESKNVDQLLREMQVSQTHLVVVIDEYGGTAGLLTIEDILEEIVGEITDEHDRETAESTQLEDGAWRVAASMDVDHLADLFEVSFSEEVTEDVETVGGLLAKLVDRVPIVGSTGDVAGIRLTAERLSGRRHRVATVIAEWIGHGGQVAEHEAAAESAAPAEDEQPEGSGAHAAGPVLDEATAPDMLDQQDDDTPGGLLRLGAPARQTRPLAKEHP</sequence>
<keyword evidence="7 9" id="KW-0129">CBS domain</keyword>
<protein>
    <submittedName>
        <fullName evidence="15">CBS domain-containing protein</fullName>
    </submittedName>
</protein>
<dbReference type="STRING" id="478801.Ksed_11750"/>
<evidence type="ECO:0000256" key="5">
    <source>
        <dbReference type="ARBA" id="ARBA00022737"/>
    </source>
</evidence>
<dbReference type="PANTHER" id="PTHR22777:SF32">
    <property type="entry name" value="UPF0053 INNER MEMBRANE PROTEIN YFJD"/>
    <property type="match status" value="1"/>
</dbReference>
<keyword evidence="16" id="KW-1185">Reference proteome</keyword>
<dbReference type="Gene3D" id="3.30.465.10">
    <property type="match status" value="1"/>
</dbReference>
<gene>
    <name evidence="15" type="ordered locus">Ksed_11750</name>
</gene>
<feature type="domain" description="CBS" evidence="13">
    <location>
        <begin position="273"/>
        <end position="330"/>
    </location>
</feature>
<dbReference type="FunFam" id="3.10.580.10:FF:000002">
    <property type="entry name" value="Magnesium/cobalt efflux protein CorC"/>
    <property type="match status" value="1"/>
</dbReference>
<dbReference type="GO" id="GO:0005886">
    <property type="term" value="C:plasma membrane"/>
    <property type="evidence" value="ECO:0007669"/>
    <property type="project" value="UniProtKB-SubCell"/>
</dbReference>
<dbReference type="InterPro" id="IPR002550">
    <property type="entry name" value="CNNM"/>
</dbReference>
<feature type="region of interest" description="Disordered" evidence="11">
    <location>
        <begin position="427"/>
        <end position="495"/>
    </location>
</feature>
<dbReference type="Gene3D" id="3.10.580.10">
    <property type="entry name" value="CBS-domain"/>
    <property type="match status" value="1"/>
</dbReference>
<evidence type="ECO:0000256" key="1">
    <source>
        <dbReference type="ARBA" id="ARBA00004651"/>
    </source>
</evidence>
<feature type="domain" description="CNNM transmembrane" evidence="14">
    <location>
        <begin position="1"/>
        <end position="185"/>
    </location>
</feature>
<dbReference type="SUPFAM" id="SSF54631">
    <property type="entry name" value="CBS-domain pair"/>
    <property type="match status" value="1"/>
</dbReference>
<dbReference type="PROSITE" id="PS51846">
    <property type="entry name" value="CNNM"/>
    <property type="match status" value="1"/>
</dbReference>
<evidence type="ECO:0000259" key="14">
    <source>
        <dbReference type="PROSITE" id="PS51846"/>
    </source>
</evidence>
<dbReference type="AlphaFoldDB" id="C7NH44"/>
<accession>C7NH44</accession>
<evidence type="ECO:0000313" key="15">
    <source>
        <dbReference type="EMBL" id="ACV06214.1"/>
    </source>
</evidence>
<dbReference type="GO" id="GO:0050660">
    <property type="term" value="F:flavin adenine dinucleotide binding"/>
    <property type="evidence" value="ECO:0007669"/>
    <property type="project" value="InterPro"/>
</dbReference>
<evidence type="ECO:0000256" key="12">
    <source>
        <dbReference type="SAM" id="Phobius"/>
    </source>
</evidence>
<dbReference type="PROSITE" id="PS51371">
    <property type="entry name" value="CBS"/>
    <property type="match status" value="2"/>
</dbReference>
<dbReference type="CDD" id="cd04590">
    <property type="entry name" value="CBS_pair_CorC_HlyC_assoc"/>
    <property type="match status" value="1"/>
</dbReference>
<keyword evidence="6 10" id="KW-1133">Transmembrane helix</keyword>
<dbReference type="eggNOG" id="COG1253">
    <property type="taxonomic scope" value="Bacteria"/>
</dbReference>
<dbReference type="RefSeq" id="WP_015779159.1">
    <property type="nucleotide sequence ID" value="NC_013169.1"/>
</dbReference>
<reference evidence="15 16" key="1">
    <citation type="journal article" date="2009" name="Stand. Genomic Sci.">
        <title>Complete genome sequence of Kytococcus sedentarius type strain (541).</title>
        <authorList>
            <person name="Sims D."/>
            <person name="Brettin T."/>
            <person name="Detter J.C."/>
            <person name="Han C."/>
            <person name="Lapidus A."/>
            <person name="Copeland A."/>
            <person name="Glavina Del Rio T."/>
            <person name="Nolan M."/>
            <person name="Chen F."/>
            <person name="Lucas S."/>
            <person name="Tice H."/>
            <person name="Cheng J.F."/>
            <person name="Bruce D."/>
            <person name="Goodwin L."/>
            <person name="Pitluck S."/>
            <person name="Ovchinnikova G."/>
            <person name="Pati A."/>
            <person name="Ivanova N."/>
            <person name="Mavrommatis K."/>
            <person name="Chen A."/>
            <person name="Palaniappan K."/>
            <person name="D'haeseleer P."/>
            <person name="Chain P."/>
            <person name="Bristow J."/>
            <person name="Eisen J.A."/>
            <person name="Markowitz V."/>
            <person name="Hugenholtz P."/>
            <person name="Schneider S."/>
            <person name="Goker M."/>
            <person name="Pukall R."/>
            <person name="Kyrpides N.C."/>
            <person name="Klenk H.P."/>
        </authorList>
    </citation>
    <scope>NUCLEOTIDE SEQUENCE [LARGE SCALE GENOMIC DNA]</scope>
    <source>
        <strain evidence="16">ATCC 14392 / DSM 20547 / JCM 11482 / CCUG 33030 / NBRC 15357 / NCTC 11040 / CCM 314 / 541</strain>
    </source>
</reference>
<dbReference type="Pfam" id="PF03471">
    <property type="entry name" value="CorC_HlyC"/>
    <property type="match status" value="1"/>
</dbReference>
<feature type="domain" description="CBS" evidence="13">
    <location>
        <begin position="204"/>
        <end position="267"/>
    </location>
</feature>
<feature type="transmembrane region" description="Helical" evidence="12">
    <location>
        <begin position="88"/>
        <end position="107"/>
    </location>
</feature>
<dbReference type="InterPro" id="IPR005170">
    <property type="entry name" value="Transptr-assoc_dom"/>
</dbReference>
<dbReference type="Proteomes" id="UP000006666">
    <property type="component" value="Chromosome"/>
</dbReference>
<name>C7NH44_KYTSD</name>
<dbReference type="Pfam" id="PF01595">
    <property type="entry name" value="CNNM"/>
    <property type="match status" value="1"/>
</dbReference>
<evidence type="ECO:0000256" key="8">
    <source>
        <dbReference type="ARBA" id="ARBA00023136"/>
    </source>
</evidence>
<evidence type="ECO:0000313" key="16">
    <source>
        <dbReference type="Proteomes" id="UP000006666"/>
    </source>
</evidence>
<evidence type="ECO:0000256" key="2">
    <source>
        <dbReference type="ARBA" id="ARBA00006337"/>
    </source>
</evidence>
<dbReference type="PANTHER" id="PTHR22777">
    <property type="entry name" value="HEMOLYSIN-RELATED"/>
    <property type="match status" value="1"/>
</dbReference>
<evidence type="ECO:0000256" key="3">
    <source>
        <dbReference type="ARBA" id="ARBA00022475"/>
    </source>
</evidence>
<dbReference type="InterPro" id="IPR036318">
    <property type="entry name" value="FAD-bd_PCMH-like_sf"/>
</dbReference>
<evidence type="ECO:0000256" key="9">
    <source>
        <dbReference type="PROSITE-ProRule" id="PRU00703"/>
    </source>
</evidence>
<organism evidence="15 16">
    <name type="scientific">Kytococcus sedentarius (strain ATCC 14392 / DSM 20547 / JCM 11482 / CCUG 33030 / NBRC 15357 / NCTC 11040 / CCM 314 / 541)</name>
    <name type="common">Micrococcus sedentarius</name>
    <dbReference type="NCBI Taxonomy" id="478801"/>
    <lineage>
        <taxon>Bacteria</taxon>
        <taxon>Bacillati</taxon>
        <taxon>Actinomycetota</taxon>
        <taxon>Actinomycetes</taxon>
        <taxon>Micrococcales</taxon>
        <taxon>Kytococcaceae</taxon>
        <taxon>Kytococcus</taxon>
    </lineage>
</organism>
<keyword evidence="8 10" id="KW-0472">Membrane</keyword>
<evidence type="ECO:0000256" key="10">
    <source>
        <dbReference type="PROSITE-ProRule" id="PRU01193"/>
    </source>
</evidence>
<dbReference type="Pfam" id="PF00571">
    <property type="entry name" value="CBS"/>
    <property type="match status" value="2"/>
</dbReference>
<evidence type="ECO:0000256" key="6">
    <source>
        <dbReference type="ARBA" id="ARBA00022989"/>
    </source>
</evidence>
<evidence type="ECO:0000256" key="11">
    <source>
        <dbReference type="SAM" id="MobiDB-lite"/>
    </source>
</evidence>
<proteinExistence type="inferred from homology"/>
<keyword evidence="4 10" id="KW-0812">Transmembrane</keyword>
<dbReference type="SUPFAM" id="SSF56176">
    <property type="entry name" value="FAD-binding/transporter-associated domain-like"/>
    <property type="match status" value="1"/>
</dbReference>
<dbReference type="HOGENOM" id="CLU_015237_4_2_11"/>
<keyword evidence="5" id="KW-0677">Repeat</keyword>
<dbReference type="InterPro" id="IPR000644">
    <property type="entry name" value="CBS_dom"/>
</dbReference>
<dbReference type="KEGG" id="kse:Ksed_11750"/>
<dbReference type="EMBL" id="CP001686">
    <property type="protein sequence ID" value="ACV06214.1"/>
    <property type="molecule type" value="Genomic_DNA"/>
</dbReference>
<comment type="subcellular location">
    <subcellularLocation>
        <location evidence="1">Cell membrane</location>
        <topology evidence="1">Multi-pass membrane protein</topology>
    </subcellularLocation>
</comment>
<evidence type="ECO:0000259" key="13">
    <source>
        <dbReference type="PROSITE" id="PS51371"/>
    </source>
</evidence>
<comment type="similarity">
    <text evidence="2">Belongs to the UPF0053 family.</text>
</comment>